<gene>
    <name evidence="1" type="ORF">UFOVP54_241</name>
</gene>
<accession>A0A6J5KXV2</accession>
<sequence>MKNSLAAKGLSMSQAASISNLCNQRSKDITAQLADINNVSKELVIGEETYTEVKGNPIPQNVVELLTAKARLSATQAFLMENIKAKDELINKIKYEGFEYDVAPPIRSQTISETLPNEVDEDFGWDTLTAAEYNEFIEAEAYASHIGQFIHKGGKLDRLRAELPTIKTLEFMEIEVGKKTPMKITVHHTPAQLLTIHEELAALHRGYEQKVNYFKSKIKNAVTSTNAAVQKARGDIQARVNQQNLELANEYKLAYDKWLADQRKAQHEFEEKRQGKIQDAVNLKIEVAERFQPVVDEFLNQLK</sequence>
<protein>
    <submittedName>
        <fullName evidence="1">Uncharacterized protein</fullName>
    </submittedName>
</protein>
<reference evidence="1" key="1">
    <citation type="submission" date="2020-04" db="EMBL/GenBank/DDBJ databases">
        <authorList>
            <person name="Chiriac C."/>
            <person name="Salcher M."/>
            <person name="Ghai R."/>
            <person name="Kavagutti S V."/>
        </authorList>
    </citation>
    <scope>NUCLEOTIDE SEQUENCE</scope>
</reference>
<dbReference type="EMBL" id="LR796188">
    <property type="protein sequence ID" value="CAB4125817.1"/>
    <property type="molecule type" value="Genomic_DNA"/>
</dbReference>
<name>A0A6J5KXV2_9CAUD</name>
<evidence type="ECO:0000313" key="1">
    <source>
        <dbReference type="EMBL" id="CAB4125817.1"/>
    </source>
</evidence>
<organism evidence="1">
    <name type="scientific">uncultured Caudovirales phage</name>
    <dbReference type="NCBI Taxonomy" id="2100421"/>
    <lineage>
        <taxon>Viruses</taxon>
        <taxon>Duplodnaviria</taxon>
        <taxon>Heunggongvirae</taxon>
        <taxon>Uroviricota</taxon>
        <taxon>Caudoviricetes</taxon>
        <taxon>Peduoviridae</taxon>
        <taxon>Maltschvirus</taxon>
        <taxon>Maltschvirus maltsch</taxon>
    </lineage>
</organism>
<dbReference type="SUPFAM" id="SSF47857">
    <property type="entry name" value="Apolipophorin-III"/>
    <property type="match status" value="1"/>
</dbReference>
<proteinExistence type="predicted"/>